<keyword evidence="3" id="KW-1185">Reference proteome</keyword>
<keyword evidence="2" id="KW-0575">Peroxidase</keyword>
<evidence type="ECO:0000256" key="1">
    <source>
        <dbReference type="PROSITE-ProRule" id="PRU00339"/>
    </source>
</evidence>
<proteinExistence type="predicted"/>
<dbReference type="AlphaFoldDB" id="A0A7W6HGN5"/>
<evidence type="ECO:0000313" key="2">
    <source>
        <dbReference type="EMBL" id="MBB4004838.1"/>
    </source>
</evidence>
<protein>
    <submittedName>
        <fullName evidence="2">Alkylhydroperoxidase family enzyme</fullName>
    </submittedName>
</protein>
<gene>
    <name evidence="2" type="ORF">GGR03_003933</name>
</gene>
<keyword evidence="2" id="KW-0560">Oxidoreductase</keyword>
<comment type="caution">
    <text evidence="2">The sequence shown here is derived from an EMBL/GenBank/DDBJ whole genome shotgun (WGS) entry which is preliminary data.</text>
</comment>
<evidence type="ECO:0000313" key="3">
    <source>
        <dbReference type="Proteomes" id="UP000588647"/>
    </source>
</evidence>
<reference evidence="2 3" key="1">
    <citation type="submission" date="2020-08" db="EMBL/GenBank/DDBJ databases">
        <title>Genomic Encyclopedia of Type Strains, Phase IV (KMG-IV): sequencing the most valuable type-strain genomes for metagenomic binning, comparative biology and taxonomic classification.</title>
        <authorList>
            <person name="Goeker M."/>
        </authorList>
    </citation>
    <scope>NUCLEOTIDE SEQUENCE [LARGE SCALE GENOMIC DNA]</scope>
    <source>
        <strain evidence="2 3">DSM 103570</strain>
    </source>
</reference>
<organism evidence="2 3">
    <name type="scientific">Aurantimonas endophytica</name>
    <dbReference type="NCBI Taxonomy" id="1522175"/>
    <lineage>
        <taxon>Bacteria</taxon>
        <taxon>Pseudomonadati</taxon>
        <taxon>Pseudomonadota</taxon>
        <taxon>Alphaproteobacteria</taxon>
        <taxon>Hyphomicrobiales</taxon>
        <taxon>Aurantimonadaceae</taxon>
        <taxon>Aurantimonas</taxon>
    </lineage>
</organism>
<name>A0A7W6HGN5_9HYPH</name>
<accession>A0A7W6HGN5</accession>
<sequence>MAALNDARSDKSAADIAEDLQFVVRYAPIDPRAGSLLGELALRQGEVEQATALFRRVLAQSPTELHSLKRMISLELRSGGMATALSRLGILLKRWPARFTEFADIFPPLMRTQDGYEAVLGAAGQDVAWRTRLLNHLAGDPQTGPLAYRLLLDLRNSQEPGTQGEVDRVVGLLLARGQPQLAYQAFALSTSPERQAELGYVTNPAFIPTAAASPFDWSVRRLAGVEARMLPGPDGSEGSGGLHVQFRDRPVKGQIAQQVLMLPPGDLEMVAEITTQGLVTPKGLSWTVTCERNRQTLGELVVEPGNHERRSASASIKVPPAGCDMQWLRLSTGVVAPSMRYRYGGSLTVHRLAVRLFDGE</sequence>
<dbReference type="PROSITE" id="PS50005">
    <property type="entry name" value="TPR"/>
    <property type="match status" value="1"/>
</dbReference>
<keyword evidence="1" id="KW-0802">TPR repeat</keyword>
<dbReference type="Gene3D" id="1.25.40.10">
    <property type="entry name" value="Tetratricopeptide repeat domain"/>
    <property type="match status" value="1"/>
</dbReference>
<feature type="repeat" description="TPR" evidence="1">
    <location>
        <begin position="31"/>
        <end position="64"/>
    </location>
</feature>
<dbReference type="InterPro" id="IPR019734">
    <property type="entry name" value="TPR_rpt"/>
</dbReference>
<dbReference type="EMBL" id="JACIEM010000005">
    <property type="protein sequence ID" value="MBB4004838.1"/>
    <property type="molecule type" value="Genomic_DNA"/>
</dbReference>
<dbReference type="InterPro" id="IPR011990">
    <property type="entry name" value="TPR-like_helical_dom_sf"/>
</dbReference>
<dbReference type="Proteomes" id="UP000588647">
    <property type="component" value="Unassembled WGS sequence"/>
</dbReference>
<dbReference type="SUPFAM" id="SSF48452">
    <property type="entry name" value="TPR-like"/>
    <property type="match status" value="1"/>
</dbReference>
<dbReference type="GO" id="GO:0004601">
    <property type="term" value="F:peroxidase activity"/>
    <property type="evidence" value="ECO:0007669"/>
    <property type="project" value="UniProtKB-KW"/>
</dbReference>
<dbReference type="RefSeq" id="WP_183210406.1">
    <property type="nucleotide sequence ID" value="NZ_JAAAMM010000005.1"/>
</dbReference>